<dbReference type="SMART" id="SM00577">
    <property type="entry name" value="CPDc"/>
    <property type="match status" value="1"/>
</dbReference>
<dbReference type="Gene3D" id="3.40.50.1000">
    <property type="entry name" value="HAD superfamily/HAD-like"/>
    <property type="match status" value="1"/>
</dbReference>
<dbReference type="GO" id="GO:0015031">
    <property type="term" value="P:protein transport"/>
    <property type="evidence" value="ECO:0007669"/>
    <property type="project" value="UniProtKB-KW"/>
</dbReference>
<dbReference type="OrthoDB" id="1711508at2759"/>
<comment type="subcellular location">
    <subcellularLocation>
        <location evidence="1">Mitochondrion inner membrane</location>
        <topology evidence="1">Single-pass membrane protein</topology>
    </subcellularLocation>
</comment>
<comment type="caution">
    <text evidence="4">The sequence shown here is derived from an EMBL/GenBank/DDBJ whole genome shotgun (WGS) entry which is preliminary data.</text>
</comment>
<gene>
    <name evidence="4" type="ORF">Tsubulata_026354</name>
</gene>
<feature type="region of interest" description="Disordered" evidence="2">
    <location>
        <begin position="1"/>
        <end position="27"/>
    </location>
</feature>
<evidence type="ECO:0000256" key="1">
    <source>
        <dbReference type="RuleBase" id="RU365079"/>
    </source>
</evidence>
<evidence type="ECO:0000259" key="3">
    <source>
        <dbReference type="PROSITE" id="PS50969"/>
    </source>
</evidence>
<evidence type="ECO:0000313" key="5">
    <source>
        <dbReference type="Proteomes" id="UP001141552"/>
    </source>
</evidence>
<keyword evidence="5" id="KW-1185">Reference proteome</keyword>
<dbReference type="PANTHER" id="PTHR12210">
    <property type="entry name" value="DULLARD PROTEIN PHOSPHATASE"/>
    <property type="match status" value="1"/>
</dbReference>
<comment type="function">
    <text evidence="1">Essential component of the TIM23 complex, a complex that mediates the translocation of transit peptide-containing proteins across the mitochondrial inner membrane.</text>
</comment>
<comment type="similarity">
    <text evidence="1">Belongs to the TIM50 family.</text>
</comment>
<dbReference type="PROSITE" id="PS50969">
    <property type="entry name" value="FCP1"/>
    <property type="match status" value="1"/>
</dbReference>
<accession>A0A9Q0FJY4</accession>
<evidence type="ECO:0000256" key="2">
    <source>
        <dbReference type="SAM" id="MobiDB-lite"/>
    </source>
</evidence>
<protein>
    <recommendedName>
        <fullName evidence="1">Mitochondrial import inner membrane translocase subunit TIM50</fullName>
    </recommendedName>
</protein>
<dbReference type="InterPro" id="IPR050365">
    <property type="entry name" value="TIM50"/>
</dbReference>
<name>A0A9Q0FJY4_9ROSI</name>
<comment type="subunit">
    <text evidence="1">Component of the TIM23 complex.</text>
</comment>
<keyword evidence="1" id="KW-0809">Transit peptide</keyword>
<reference evidence="4" key="2">
    <citation type="journal article" date="2023" name="Plants (Basel)">
        <title>Annotation of the Turnera subulata (Passifloraceae) Draft Genome Reveals the S-Locus Evolved after the Divergence of Turneroideae from Passifloroideae in a Stepwise Manner.</title>
        <authorList>
            <person name="Henning P.M."/>
            <person name="Roalson E.H."/>
            <person name="Mir W."/>
            <person name="McCubbin A.G."/>
            <person name="Shore J.S."/>
        </authorList>
    </citation>
    <scope>NUCLEOTIDE SEQUENCE</scope>
    <source>
        <strain evidence="4">F60SS</strain>
    </source>
</reference>
<evidence type="ECO:0000313" key="4">
    <source>
        <dbReference type="EMBL" id="KAJ4832894.1"/>
    </source>
</evidence>
<sequence>MAEKSSEDVKGKSVCHQEDSDSDQGHKEDVVGLSLEKLNLGPKKKLLILCLGGLLCHRLCRKRGAIIPRNRTPDTSYGSFLVYKRPYCDEFVKFCFERFEVGIWSSAREWYLDNALDCVLKGHRSKLLFAWDQEECTDSGFKTLENRNKPIFLKELKKLFSSNRLKGKYSSSNTLLIDNDPYKALLNPPHTAIFPSEYKLENANYDSALGPKGELRLYLDGLAEAEDVPSYVKNKPFGKPAIDPDHPNWDYYSKIIDSQAKN</sequence>
<dbReference type="Pfam" id="PF03031">
    <property type="entry name" value="NIF"/>
    <property type="match status" value="1"/>
</dbReference>
<keyword evidence="1" id="KW-0496">Mitochondrion</keyword>
<feature type="domain" description="FCP1 homology" evidence="3">
    <location>
        <begin position="40"/>
        <end position="222"/>
    </location>
</feature>
<dbReference type="EMBL" id="JAKUCV010005049">
    <property type="protein sequence ID" value="KAJ4832894.1"/>
    <property type="molecule type" value="Genomic_DNA"/>
</dbReference>
<dbReference type="InterPro" id="IPR023214">
    <property type="entry name" value="HAD_sf"/>
</dbReference>
<dbReference type="GO" id="GO:0005744">
    <property type="term" value="C:TIM23 mitochondrial import inner membrane translocase complex"/>
    <property type="evidence" value="ECO:0007669"/>
    <property type="project" value="UniProtKB-UniRule"/>
</dbReference>
<dbReference type="AlphaFoldDB" id="A0A9Q0FJY4"/>
<keyword evidence="1" id="KW-0813">Transport</keyword>
<keyword evidence="1" id="KW-0653">Protein transport</keyword>
<keyword evidence="1" id="KW-0811">Translocation</keyword>
<proteinExistence type="inferred from homology"/>
<reference evidence="4" key="1">
    <citation type="submission" date="2022-02" db="EMBL/GenBank/DDBJ databases">
        <authorList>
            <person name="Henning P.M."/>
            <person name="McCubbin A.G."/>
            <person name="Shore J.S."/>
        </authorList>
    </citation>
    <scope>NUCLEOTIDE SEQUENCE</scope>
    <source>
        <strain evidence="4">F60SS</strain>
        <tissue evidence="4">Leaves</tissue>
    </source>
</reference>
<dbReference type="InterPro" id="IPR036412">
    <property type="entry name" value="HAD-like_sf"/>
</dbReference>
<dbReference type="InterPro" id="IPR004274">
    <property type="entry name" value="FCP1_dom"/>
</dbReference>
<dbReference type="Proteomes" id="UP001141552">
    <property type="component" value="Unassembled WGS sequence"/>
</dbReference>
<dbReference type="SUPFAM" id="SSF56784">
    <property type="entry name" value="HAD-like"/>
    <property type="match status" value="1"/>
</dbReference>
<organism evidence="4 5">
    <name type="scientific">Turnera subulata</name>
    <dbReference type="NCBI Taxonomy" id="218843"/>
    <lineage>
        <taxon>Eukaryota</taxon>
        <taxon>Viridiplantae</taxon>
        <taxon>Streptophyta</taxon>
        <taxon>Embryophyta</taxon>
        <taxon>Tracheophyta</taxon>
        <taxon>Spermatophyta</taxon>
        <taxon>Magnoliopsida</taxon>
        <taxon>eudicotyledons</taxon>
        <taxon>Gunneridae</taxon>
        <taxon>Pentapetalae</taxon>
        <taxon>rosids</taxon>
        <taxon>fabids</taxon>
        <taxon>Malpighiales</taxon>
        <taxon>Passifloraceae</taxon>
        <taxon>Turnera</taxon>
    </lineage>
</organism>